<name>F2RKV5_STRVP</name>
<organism evidence="9 10">
    <name type="scientific">Streptomyces venezuelae (strain ATCC 10712 / CBS 650.69 / DSM 40230 / JCM 4526 / NBRC 13096 / PD 04745)</name>
    <dbReference type="NCBI Taxonomy" id="953739"/>
    <lineage>
        <taxon>Bacteria</taxon>
        <taxon>Bacillati</taxon>
        <taxon>Actinomycetota</taxon>
        <taxon>Actinomycetes</taxon>
        <taxon>Kitasatosporales</taxon>
        <taxon>Streptomycetaceae</taxon>
        <taxon>Streptomyces</taxon>
    </lineage>
</organism>
<feature type="compositionally biased region" description="Low complexity" evidence="7">
    <location>
        <begin position="26"/>
        <end position="53"/>
    </location>
</feature>
<evidence type="ECO:0000256" key="2">
    <source>
        <dbReference type="ARBA" id="ARBA00006679"/>
    </source>
</evidence>
<keyword evidence="3" id="KW-1003">Cell membrane</keyword>
<reference evidence="9 10" key="1">
    <citation type="journal article" date="2011" name="BMC Genomics">
        <title>Genome-wide analysis of the role of GlnR in Streptomyces venezuelae provides new insights into global nitrogen regulation in actinomycetes.</title>
        <authorList>
            <person name="Pullan S.T."/>
            <person name="Bibb M.J."/>
            <person name="Merrick M."/>
        </authorList>
    </citation>
    <scope>NUCLEOTIDE SEQUENCE [LARGE SCALE GENOMIC DNA]</scope>
    <source>
        <strain evidence="9">ATCC 10712</strain>
    </source>
</reference>
<dbReference type="Proteomes" id="UP000006854">
    <property type="component" value="Chromosome"/>
</dbReference>
<evidence type="ECO:0000256" key="4">
    <source>
        <dbReference type="ARBA" id="ARBA00022692"/>
    </source>
</evidence>
<evidence type="ECO:0000256" key="1">
    <source>
        <dbReference type="ARBA" id="ARBA00004651"/>
    </source>
</evidence>
<feature type="transmembrane region" description="Helical" evidence="8">
    <location>
        <begin position="118"/>
        <end position="151"/>
    </location>
</feature>
<keyword evidence="4 8" id="KW-0812">Transmembrane</keyword>
<evidence type="ECO:0000256" key="7">
    <source>
        <dbReference type="SAM" id="MobiDB-lite"/>
    </source>
</evidence>
<dbReference type="PANTHER" id="PTHR33452:SF4">
    <property type="entry name" value="BLL4328 PROTEIN"/>
    <property type="match status" value="1"/>
</dbReference>
<keyword evidence="6 8" id="KW-0472">Membrane</keyword>
<keyword evidence="10" id="KW-1185">Reference proteome</keyword>
<dbReference type="EMBL" id="FR845719">
    <property type="protein sequence ID" value="CCA55344.1"/>
    <property type="molecule type" value="Genomic_DNA"/>
</dbReference>
<evidence type="ECO:0000256" key="8">
    <source>
        <dbReference type="SAM" id="Phobius"/>
    </source>
</evidence>
<evidence type="ECO:0000256" key="3">
    <source>
        <dbReference type="ARBA" id="ARBA00022475"/>
    </source>
</evidence>
<dbReference type="STRING" id="953739.SVEN_2058"/>
<feature type="transmembrane region" description="Helical" evidence="8">
    <location>
        <begin position="80"/>
        <end position="106"/>
    </location>
</feature>
<gene>
    <name evidence="9" type="ordered locus">SVEN_2058</name>
</gene>
<dbReference type="PATRIC" id="fig|953739.5.peg.4216"/>
<dbReference type="PANTHER" id="PTHR33452">
    <property type="entry name" value="OXIDOREDUCTASE CATD-RELATED"/>
    <property type="match status" value="1"/>
</dbReference>
<dbReference type="GO" id="GO:0005886">
    <property type="term" value="C:plasma membrane"/>
    <property type="evidence" value="ECO:0007669"/>
    <property type="project" value="UniProtKB-SubCell"/>
</dbReference>
<dbReference type="KEGG" id="sve:SVEN_2058"/>
<feature type="compositionally biased region" description="Low complexity" evidence="7">
    <location>
        <begin position="1"/>
        <end position="18"/>
    </location>
</feature>
<evidence type="ECO:0000313" key="9">
    <source>
        <dbReference type="EMBL" id="CCA55344.1"/>
    </source>
</evidence>
<protein>
    <submittedName>
        <fullName evidence="9">Putative integral membrane protein</fullName>
    </submittedName>
</protein>
<feature type="region of interest" description="Disordered" evidence="7">
    <location>
        <begin position="1"/>
        <end position="66"/>
    </location>
</feature>
<dbReference type="InterPro" id="IPR032808">
    <property type="entry name" value="DoxX"/>
</dbReference>
<dbReference type="AlphaFoldDB" id="F2RKV5"/>
<comment type="similarity">
    <text evidence="2">Belongs to the DoxX family.</text>
</comment>
<sequence length="218" mass="21817">MPNLTASSVSVPHSPSAPRTRSGRRSPPMNNPNTTSTTGSPTGPSGPTSPTGPTGSGASGSGASTLTGRLDQAQPYALGLFRIVVGLLFACHGAASLFGVLGGAMGGGTVPAGTWPSWYAAVIQLGAGGLVLLGLGTRTAAFLASGSMAYAYFKVHQPESLFPLQNGGETAALFCWAFVLLVFTGPGALALDRLFGGRVGAGSAPRAEREEKATPVTA</sequence>
<dbReference type="Pfam" id="PF07681">
    <property type="entry name" value="DoxX"/>
    <property type="match status" value="1"/>
</dbReference>
<comment type="subcellular location">
    <subcellularLocation>
        <location evidence="1">Cell membrane</location>
        <topology evidence="1">Multi-pass membrane protein</topology>
    </subcellularLocation>
</comment>
<proteinExistence type="inferred from homology"/>
<dbReference type="eggNOG" id="COG2259">
    <property type="taxonomic scope" value="Bacteria"/>
</dbReference>
<evidence type="ECO:0000256" key="6">
    <source>
        <dbReference type="ARBA" id="ARBA00023136"/>
    </source>
</evidence>
<evidence type="ECO:0000313" key="10">
    <source>
        <dbReference type="Proteomes" id="UP000006854"/>
    </source>
</evidence>
<dbReference type="HOGENOM" id="CLU_1266334_0_0_11"/>
<accession>F2RKV5</accession>
<feature type="transmembrane region" description="Helical" evidence="8">
    <location>
        <begin position="171"/>
        <end position="191"/>
    </location>
</feature>
<dbReference type="InterPro" id="IPR051907">
    <property type="entry name" value="DoxX-like_oxidoreductase"/>
</dbReference>
<evidence type="ECO:0000256" key="5">
    <source>
        <dbReference type="ARBA" id="ARBA00022989"/>
    </source>
</evidence>
<keyword evidence="5 8" id="KW-1133">Transmembrane helix</keyword>